<proteinExistence type="inferred from homology"/>
<dbReference type="Gene3D" id="3.30.559.10">
    <property type="entry name" value="Chloramphenicol acetyltransferase-like domain"/>
    <property type="match status" value="1"/>
</dbReference>
<dbReference type="PANTHER" id="PTHR43178:SF5">
    <property type="entry name" value="LIPOAMIDE ACYLTRANSFERASE COMPONENT OF BRANCHED-CHAIN ALPHA-KETO ACID DEHYDROGENASE COMPLEX, MITOCHONDRIAL"/>
    <property type="match status" value="1"/>
</dbReference>
<evidence type="ECO:0000259" key="9">
    <source>
        <dbReference type="PROSITE" id="PS50968"/>
    </source>
</evidence>
<evidence type="ECO:0000256" key="7">
    <source>
        <dbReference type="RuleBase" id="RU003423"/>
    </source>
</evidence>
<protein>
    <recommendedName>
        <fullName evidence="7">Dihydrolipoamide acetyltransferase component of pyruvate dehydrogenase complex</fullName>
        <ecNumber evidence="7">2.3.1.-</ecNumber>
    </recommendedName>
</protein>
<dbReference type="EMBL" id="CP089982">
    <property type="protein sequence ID" value="WXA98448.1"/>
    <property type="molecule type" value="Genomic_DNA"/>
</dbReference>
<dbReference type="SUPFAM" id="SSF47005">
    <property type="entry name" value="Peripheral subunit-binding domain of 2-oxo acid dehydrogenase complex"/>
    <property type="match status" value="1"/>
</dbReference>
<evidence type="ECO:0000256" key="4">
    <source>
        <dbReference type="ARBA" id="ARBA00022679"/>
    </source>
</evidence>
<evidence type="ECO:0000259" key="10">
    <source>
        <dbReference type="PROSITE" id="PS51826"/>
    </source>
</evidence>
<dbReference type="InterPro" id="IPR036625">
    <property type="entry name" value="E3-bd_dom_sf"/>
</dbReference>
<dbReference type="Proteomes" id="UP001379533">
    <property type="component" value="Chromosome"/>
</dbReference>
<evidence type="ECO:0000256" key="2">
    <source>
        <dbReference type="ARBA" id="ARBA00007317"/>
    </source>
</evidence>
<dbReference type="InterPro" id="IPR003016">
    <property type="entry name" value="2-oxoA_DH_lipoyl-BS"/>
</dbReference>
<dbReference type="Gene3D" id="2.40.50.100">
    <property type="match status" value="1"/>
</dbReference>
<evidence type="ECO:0000313" key="11">
    <source>
        <dbReference type="EMBL" id="WXA98448.1"/>
    </source>
</evidence>
<dbReference type="InterPro" id="IPR050743">
    <property type="entry name" value="2-oxoacid_DH_E2_comp"/>
</dbReference>
<evidence type="ECO:0000256" key="3">
    <source>
        <dbReference type="ARBA" id="ARBA00011484"/>
    </source>
</evidence>
<dbReference type="PANTHER" id="PTHR43178">
    <property type="entry name" value="DIHYDROLIPOAMIDE ACETYLTRANSFERASE COMPONENT OF PYRUVATE DEHYDROGENASE COMPLEX"/>
    <property type="match status" value="1"/>
</dbReference>
<feature type="domain" description="Peripheral subunit-binding (PSBD)" evidence="10">
    <location>
        <begin position="143"/>
        <end position="180"/>
    </location>
</feature>
<dbReference type="InterPro" id="IPR011053">
    <property type="entry name" value="Single_hybrid_motif"/>
</dbReference>
<keyword evidence="5 7" id="KW-0450">Lipoyl</keyword>
<keyword evidence="6 7" id="KW-0012">Acyltransferase</keyword>
<dbReference type="InterPro" id="IPR004167">
    <property type="entry name" value="PSBD"/>
</dbReference>
<dbReference type="SUPFAM" id="SSF51230">
    <property type="entry name" value="Single hybrid motif"/>
    <property type="match status" value="1"/>
</dbReference>
<evidence type="ECO:0000256" key="1">
    <source>
        <dbReference type="ARBA" id="ARBA00001938"/>
    </source>
</evidence>
<dbReference type="PROSITE" id="PS51826">
    <property type="entry name" value="PSBD"/>
    <property type="match status" value="1"/>
</dbReference>
<name>A0ABZ2KIG6_9BACT</name>
<dbReference type="SUPFAM" id="SSF52777">
    <property type="entry name" value="CoA-dependent acyltransferases"/>
    <property type="match status" value="1"/>
</dbReference>
<dbReference type="Gene3D" id="4.10.320.10">
    <property type="entry name" value="E3-binding domain"/>
    <property type="match status" value="1"/>
</dbReference>
<dbReference type="Pfam" id="PF02817">
    <property type="entry name" value="E3_binding"/>
    <property type="match status" value="1"/>
</dbReference>
<dbReference type="Pfam" id="PF00364">
    <property type="entry name" value="Biotin_lipoyl"/>
    <property type="match status" value="1"/>
</dbReference>
<evidence type="ECO:0000256" key="8">
    <source>
        <dbReference type="SAM" id="MobiDB-lite"/>
    </source>
</evidence>
<evidence type="ECO:0000256" key="6">
    <source>
        <dbReference type="ARBA" id="ARBA00023315"/>
    </source>
</evidence>
<keyword evidence="4 7" id="KW-0808">Transferase</keyword>
<reference evidence="11 12" key="1">
    <citation type="submission" date="2021-12" db="EMBL/GenBank/DDBJ databases">
        <title>Discovery of the Pendulisporaceae a myxobacterial family with distinct sporulation behavior and unique specialized metabolism.</title>
        <authorList>
            <person name="Garcia R."/>
            <person name="Popoff A."/>
            <person name="Bader C.D."/>
            <person name="Loehr J."/>
            <person name="Walesch S."/>
            <person name="Walt C."/>
            <person name="Boldt J."/>
            <person name="Bunk B."/>
            <person name="Haeckl F.J.F.P.J."/>
            <person name="Gunesch A.P."/>
            <person name="Birkelbach J."/>
            <person name="Nuebel U."/>
            <person name="Pietschmann T."/>
            <person name="Bach T."/>
            <person name="Mueller R."/>
        </authorList>
    </citation>
    <scope>NUCLEOTIDE SEQUENCE [LARGE SCALE GENOMIC DNA]</scope>
    <source>
        <strain evidence="11 12">MSr12523</strain>
    </source>
</reference>
<comment type="similarity">
    <text evidence="2 7">Belongs to the 2-oxoacid dehydrogenase family.</text>
</comment>
<organism evidence="11 12">
    <name type="scientific">Pendulispora brunnea</name>
    <dbReference type="NCBI Taxonomy" id="2905690"/>
    <lineage>
        <taxon>Bacteria</taxon>
        <taxon>Pseudomonadati</taxon>
        <taxon>Myxococcota</taxon>
        <taxon>Myxococcia</taxon>
        <taxon>Myxococcales</taxon>
        <taxon>Sorangiineae</taxon>
        <taxon>Pendulisporaceae</taxon>
        <taxon>Pendulispora</taxon>
    </lineage>
</organism>
<comment type="cofactor">
    <cofactor evidence="1 7">
        <name>(R)-lipoate</name>
        <dbReference type="ChEBI" id="CHEBI:83088"/>
    </cofactor>
</comment>
<keyword evidence="12" id="KW-1185">Reference proteome</keyword>
<dbReference type="CDD" id="cd06849">
    <property type="entry name" value="lipoyl_domain"/>
    <property type="match status" value="1"/>
</dbReference>
<evidence type="ECO:0000256" key="5">
    <source>
        <dbReference type="ARBA" id="ARBA00022823"/>
    </source>
</evidence>
<dbReference type="EC" id="2.3.1.-" evidence="7"/>
<dbReference type="Pfam" id="PF00198">
    <property type="entry name" value="2-oxoacid_dh"/>
    <property type="match status" value="1"/>
</dbReference>
<comment type="subunit">
    <text evidence="3">Forms a 24-polypeptide structural core with octahedral symmetry.</text>
</comment>
<feature type="domain" description="Lipoyl-binding" evidence="9">
    <location>
        <begin position="3"/>
        <end position="78"/>
    </location>
</feature>
<dbReference type="InterPro" id="IPR023213">
    <property type="entry name" value="CAT-like_dom_sf"/>
</dbReference>
<dbReference type="InterPro" id="IPR001078">
    <property type="entry name" value="2-oxoacid_DH_actylTfrase"/>
</dbReference>
<dbReference type="PROSITE" id="PS50968">
    <property type="entry name" value="BIOTINYL_LIPOYL"/>
    <property type="match status" value="1"/>
</dbReference>
<dbReference type="PROSITE" id="PS00189">
    <property type="entry name" value="LIPOYL"/>
    <property type="match status" value="1"/>
</dbReference>
<feature type="compositionally biased region" description="Low complexity" evidence="8">
    <location>
        <begin position="187"/>
        <end position="199"/>
    </location>
</feature>
<sequence>MARWEFKLPDIGEGVTEGEIVNWLISPGETVKEDQPMVEVMTDKATVTIAVPRAGTVLELRGKVGDIVAVHSTLVVFDVGGAAPATAHANGSGNGHGNATDGPAATAVGDIRETLPGMTQKAPPAAAGAGGGLESAYFNEKPLATPATRKTARDLGIDLKRVPPTGPQGRVTREDVETFAHQAPAAAQGPAAAVAKPAQEAPPPAPTPQAHAPAREPVKISPPAGSSGALEERVPFAGMRRRIAAKMSQSKTTAAHFTFVEECDVSALKALRARLKPQADAQGVKLSFLPFIVKAVIAALRKHPILNSALDESTNELVYRKYFHIGIAASTDAGLIVPVVKNADRKSILEIARDIDRLASEAKEGKSKVEDLSGSTFTITSLGAQGGLFATPIINFPEVGILGVHQIKQKPVVRDGQIVIGEVMLLSLSFDHRIVDGHVGAAFAYDVIGFLENPDRLFLEMA</sequence>
<feature type="region of interest" description="Disordered" evidence="8">
    <location>
        <begin position="187"/>
        <end position="230"/>
    </location>
</feature>
<dbReference type="InterPro" id="IPR000089">
    <property type="entry name" value="Biotin_lipoyl"/>
</dbReference>
<dbReference type="RefSeq" id="WP_394849061.1">
    <property type="nucleotide sequence ID" value="NZ_CP089982.1"/>
</dbReference>
<gene>
    <name evidence="11" type="ORF">LZC95_16615</name>
</gene>
<evidence type="ECO:0000313" key="12">
    <source>
        <dbReference type="Proteomes" id="UP001379533"/>
    </source>
</evidence>
<accession>A0ABZ2KIG6</accession>